<proteinExistence type="predicted"/>
<dbReference type="Proteomes" id="UP000821866">
    <property type="component" value="Chromosome 4"/>
</dbReference>
<evidence type="ECO:0000313" key="2">
    <source>
        <dbReference type="Proteomes" id="UP000821866"/>
    </source>
</evidence>
<protein>
    <submittedName>
        <fullName evidence="1">Uncharacterized protein</fullName>
    </submittedName>
</protein>
<sequence length="191" mass="20675">MGGSRDRPVGETSGDRMSLLVPFKFPECLDGLPRVAALLSLQAMEEAYEAVCTEGTELNQLYYKGVACLNEAGNELHHCMSKMRHEMEIGVVAAPRKEVVHYSCCAFYKVQDCFDDALLPCPNAAAKEFMNTVLDKIVGEVLSLVCGKYSRGSTACMELPGLAPPYPSSLGSRDLFELAIENAAILGSRGS</sequence>
<gene>
    <name evidence="1" type="ORF">HPB51_017832</name>
</gene>
<dbReference type="EMBL" id="JABSTU010000006">
    <property type="protein sequence ID" value="KAH8028614.1"/>
    <property type="molecule type" value="Genomic_DNA"/>
</dbReference>
<name>A0A9J6E2R6_RHIMP</name>
<accession>A0A9J6E2R6</accession>
<dbReference type="InterPro" id="IPR009832">
    <property type="entry name" value="DUF1397"/>
</dbReference>
<keyword evidence="2" id="KW-1185">Reference proteome</keyword>
<dbReference type="PANTHER" id="PTHR33964:SF1">
    <property type="entry name" value="RE45066P"/>
    <property type="match status" value="1"/>
</dbReference>
<dbReference type="VEuPathDB" id="VectorBase:LOC119168002"/>
<comment type="caution">
    <text evidence="1">The sequence shown here is derived from an EMBL/GenBank/DDBJ whole genome shotgun (WGS) entry which is preliminary data.</text>
</comment>
<dbReference type="Pfam" id="PF07165">
    <property type="entry name" value="DUF1397"/>
    <property type="match status" value="1"/>
</dbReference>
<dbReference type="PANTHER" id="PTHR33964">
    <property type="entry name" value="RE45066P-RELATED"/>
    <property type="match status" value="1"/>
</dbReference>
<organism evidence="1 2">
    <name type="scientific">Rhipicephalus microplus</name>
    <name type="common">Cattle tick</name>
    <name type="synonym">Boophilus microplus</name>
    <dbReference type="NCBI Taxonomy" id="6941"/>
    <lineage>
        <taxon>Eukaryota</taxon>
        <taxon>Metazoa</taxon>
        <taxon>Ecdysozoa</taxon>
        <taxon>Arthropoda</taxon>
        <taxon>Chelicerata</taxon>
        <taxon>Arachnida</taxon>
        <taxon>Acari</taxon>
        <taxon>Parasitiformes</taxon>
        <taxon>Ixodida</taxon>
        <taxon>Ixodoidea</taxon>
        <taxon>Ixodidae</taxon>
        <taxon>Rhipicephalinae</taxon>
        <taxon>Rhipicephalus</taxon>
        <taxon>Boophilus</taxon>
    </lineage>
</organism>
<evidence type="ECO:0000313" key="1">
    <source>
        <dbReference type="EMBL" id="KAH8028614.1"/>
    </source>
</evidence>
<reference evidence="1" key="2">
    <citation type="submission" date="2021-09" db="EMBL/GenBank/DDBJ databases">
        <authorList>
            <person name="Jia N."/>
            <person name="Wang J."/>
            <person name="Shi W."/>
            <person name="Du L."/>
            <person name="Sun Y."/>
            <person name="Zhan W."/>
            <person name="Jiang J."/>
            <person name="Wang Q."/>
            <person name="Zhang B."/>
            <person name="Ji P."/>
            <person name="Sakyi L.B."/>
            <person name="Cui X."/>
            <person name="Yuan T."/>
            <person name="Jiang B."/>
            <person name="Yang W."/>
            <person name="Lam T.T.-Y."/>
            <person name="Chang Q."/>
            <person name="Ding S."/>
            <person name="Wang X."/>
            <person name="Zhu J."/>
            <person name="Ruan X."/>
            <person name="Zhao L."/>
            <person name="Wei J."/>
            <person name="Que T."/>
            <person name="Du C."/>
            <person name="Cheng J."/>
            <person name="Dai P."/>
            <person name="Han X."/>
            <person name="Huang E."/>
            <person name="Gao Y."/>
            <person name="Liu J."/>
            <person name="Shao H."/>
            <person name="Ye R."/>
            <person name="Li L."/>
            <person name="Wei W."/>
            <person name="Wang X."/>
            <person name="Wang C."/>
            <person name="Huo Q."/>
            <person name="Li W."/>
            <person name="Guo W."/>
            <person name="Chen H."/>
            <person name="Chen S."/>
            <person name="Zhou L."/>
            <person name="Zhou L."/>
            <person name="Ni X."/>
            <person name="Tian J."/>
            <person name="Zhou Y."/>
            <person name="Sheng Y."/>
            <person name="Liu T."/>
            <person name="Pan Y."/>
            <person name="Xia L."/>
            <person name="Li J."/>
            <person name="Zhao F."/>
            <person name="Cao W."/>
        </authorList>
    </citation>
    <scope>NUCLEOTIDE SEQUENCE</scope>
    <source>
        <strain evidence="1">Rmic-2018</strain>
        <tissue evidence="1">Larvae</tissue>
    </source>
</reference>
<dbReference type="AlphaFoldDB" id="A0A9J6E2R6"/>
<reference evidence="1" key="1">
    <citation type="journal article" date="2020" name="Cell">
        <title>Large-Scale Comparative Analyses of Tick Genomes Elucidate Their Genetic Diversity and Vector Capacities.</title>
        <authorList>
            <consortium name="Tick Genome and Microbiome Consortium (TIGMIC)"/>
            <person name="Jia N."/>
            <person name="Wang J."/>
            <person name="Shi W."/>
            <person name="Du L."/>
            <person name="Sun Y."/>
            <person name="Zhan W."/>
            <person name="Jiang J.F."/>
            <person name="Wang Q."/>
            <person name="Zhang B."/>
            <person name="Ji P."/>
            <person name="Bell-Sakyi L."/>
            <person name="Cui X.M."/>
            <person name="Yuan T.T."/>
            <person name="Jiang B.G."/>
            <person name="Yang W.F."/>
            <person name="Lam T.T."/>
            <person name="Chang Q.C."/>
            <person name="Ding S.J."/>
            <person name="Wang X.J."/>
            <person name="Zhu J.G."/>
            <person name="Ruan X.D."/>
            <person name="Zhao L."/>
            <person name="Wei J.T."/>
            <person name="Ye R.Z."/>
            <person name="Que T.C."/>
            <person name="Du C.H."/>
            <person name="Zhou Y.H."/>
            <person name="Cheng J.X."/>
            <person name="Dai P.F."/>
            <person name="Guo W.B."/>
            <person name="Han X.H."/>
            <person name="Huang E.J."/>
            <person name="Li L.F."/>
            <person name="Wei W."/>
            <person name="Gao Y.C."/>
            <person name="Liu J.Z."/>
            <person name="Shao H.Z."/>
            <person name="Wang X."/>
            <person name="Wang C.C."/>
            <person name="Yang T.C."/>
            <person name="Huo Q.B."/>
            <person name="Li W."/>
            <person name="Chen H.Y."/>
            <person name="Chen S.E."/>
            <person name="Zhou L.G."/>
            <person name="Ni X.B."/>
            <person name="Tian J.H."/>
            <person name="Sheng Y."/>
            <person name="Liu T."/>
            <person name="Pan Y.S."/>
            <person name="Xia L.Y."/>
            <person name="Li J."/>
            <person name="Zhao F."/>
            <person name="Cao W.C."/>
        </authorList>
    </citation>
    <scope>NUCLEOTIDE SEQUENCE</scope>
    <source>
        <strain evidence="1">Rmic-2018</strain>
    </source>
</reference>